<protein>
    <submittedName>
        <fullName evidence="1">Uncharacterized protein</fullName>
    </submittedName>
</protein>
<sequence>MNLPTSPLFSEKFESLIVFDSIFVSLFDKPPPIENSLNEMWLMTVHISRGVQWNLFKNLTKLAELDLYQTEITTLGNEFQNNISPALTTLFMVETKTTRLGKDVFANLKSLSTLHIRSSTLKILKRSMFAKPAALKILNFGKYFFPLAV</sequence>
<dbReference type="Proteomes" id="UP000886998">
    <property type="component" value="Unassembled WGS sequence"/>
</dbReference>
<dbReference type="Gene3D" id="3.80.10.10">
    <property type="entry name" value="Ribonuclease Inhibitor"/>
    <property type="match status" value="1"/>
</dbReference>
<name>A0A8X7C301_9ARAC</name>
<dbReference type="OrthoDB" id="6407938at2759"/>
<dbReference type="InterPro" id="IPR032675">
    <property type="entry name" value="LRR_dom_sf"/>
</dbReference>
<dbReference type="SUPFAM" id="SSF52058">
    <property type="entry name" value="L domain-like"/>
    <property type="match status" value="1"/>
</dbReference>
<organism evidence="1 2">
    <name type="scientific">Trichonephila inaurata madagascariensis</name>
    <dbReference type="NCBI Taxonomy" id="2747483"/>
    <lineage>
        <taxon>Eukaryota</taxon>
        <taxon>Metazoa</taxon>
        <taxon>Ecdysozoa</taxon>
        <taxon>Arthropoda</taxon>
        <taxon>Chelicerata</taxon>
        <taxon>Arachnida</taxon>
        <taxon>Araneae</taxon>
        <taxon>Araneomorphae</taxon>
        <taxon>Entelegynae</taxon>
        <taxon>Araneoidea</taxon>
        <taxon>Nephilidae</taxon>
        <taxon>Trichonephila</taxon>
        <taxon>Trichonephila inaurata</taxon>
    </lineage>
</organism>
<dbReference type="AlphaFoldDB" id="A0A8X7C301"/>
<evidence type="ECO:0000313" key="1">
    <source>
        <dbReference type="EMBL" id="GFY50824.1"/>
    </source>
</evidence>
<keyword evidence="2" id="KW-1185">Reference proteome</keyword>
<accession>A0A8X7C301</accession>
<proteinExistence type="predicted"/>
<evidence type="ECO:0000313" key="2">
    <source>
        <dbReference type="Proteomes" id="UP000886998"/>
    </source>
</evidence>
<gene>
    <name evidence="1" type="ORF">TNIN_326891</name>
</gene>
<comment type="caution">
    <text evidence="1">The sequence shown here is derived from an EMBL/GenBank/DDBJ whole genome shotgun (WGS) entry which is preliminary data.</text>
</comment>
<dbReference type="EMBL" id="BMAV01007740">
    <property type="protein sequence ID" value="GFY50824.1"/>
    <property type="molecule type" value="Genomic_DNA"/>
</dbReference>
<reference evidence="1" key="1">
    <citation type="submission" date="2020-08" db="EMBL/GenBank/DDBJ databases">
        <title>Multicomponent nature underlies the extraordinary mechanical properties of spider dragline silk.</title>
        <authorList>
            <person name="Kono N."/>
            <person name="Nakamura H."/>
            <person name="Mori M."/>
            <person name="Yoshida Y."/>
            <person name="Ohtoshi R."/>
            <person name="Malay A.D."/>
            <person name="Moran D.A.P."/>
            <person name="Tomita M."/>
            <person name="Numata K."/>
            <person name="Arakawa K."/>
        </authorList>
    </citation>
    <scope>NUCLEOTIDE SEQUENCE</scope>
</reference>